<keyword evidence="4" id="KW-0949">S-adenosyl-L-methionine</keyword>
<dbReference type="InterPro" id="IPR004384">
    <property type="entry name" value="RNA_MeTrfase_TrmJ/LasT"/>
</dbReference>
<evidence type="ECO:0000313" key="6">
    <source>
        <dbReference type="EMBL" id="MDR9778617.1"/>
    </source>
</evidence>
<dbReference type="Proteomes" id="UP001268610">
    <property type="component" value="Unassembled WGS sequence"/>
</dbReference>
<dbReference type="GO" id="GO:0002128">
    <property type="term" value="P:tRNA nucleoside ribose methylation"/>
    <property type="evidence" value="ECO:0007669"/>
    <property type="project" value="TreeGrafter"/>
</dbReference>
<feature type="non-terminal residue" evidence="6">
    <location>
        <position position="125"/>
    </location>
</feature>
<dbReference type="AlphaFoldDB" id="A0AAJ2H3M4"/>
<evidence type="ECO:0000256" key="1">
    <source>
        <dbReference type="ARBA" id="ARBA00007228"/>
    </source>
</evidence>
<dbReference type="Pfam" id="PF00588">
    <property type="entry name" value="SpoU_methylase"/>
    <property type="match status" value="1"/>
</dbReference>
<organism evidence="6 7">
    <name type="scientific">Rhizobium hidalgonense</name>
    <dbReference type="NCBI Taxonomy" id="1538159"/>
    <lineage>
        <taxon>Bacteria</taxon>
        <taxon>Pseudomonadati</taxon>
        <taxon>Pseudomonadota</taxon>
        <taxon>Alphaproteobacteria</taxon>
        <taxon>Hyphomicrobiales</taxon>
        <taxon>Rhizobiaceae</taxon>
        <taxon>Rhizobium/Agrobacterium group</taxon>
        <taxon>Rhizobium</taxon>
    </lineage>
</organism>
<dbReference type="GO" id="GO:0008173">
    <property type="term" value="F:RNA methyltransferase activity"/>
    <property type="evidence" value="ECO:0007669"/>
    <property type="project" value="InterPro"/>
</dbReference>
<dbReference type="InterPro" id="IPR029026">
    <property type="entry name" value="tRNA_m1G_MTases_N"/>
</dbReference>
<proteinExistence type="inferred from homology"/>
<evidence type="ECO:0000259" key="5">
    <source>
        <dbReference type="Pfam" id="PF00588"/>
    </source>
</evidence>
<accession>A0AAJ2H3M4</accession>
<evidence type="ECO:0000256" key="2">
    <source>
        <dbReference type="ARBA" id="ARBA00022603"/>
    </source>
</evidence>
<name>A0AAJ2H3M4_9HYPH</name>
<dbReference type="EMBL" id="JAVLSF010001011">
    <property type="protein sequence ID" value="MDR9778617.1"/>
    <property type="molecule type" value="Genomic_DNA"/>
</dbReference>
<protein>
    <submittedName>
        <fullName evidence="6">TrmH family RNA methyltransferase</fullName>
    </submittedName>
</protein>
<evidence type="ECO:0000256" key="4">
    <source>
        <dbReference type="ARBA" id="ARBA00022691"/>
    </source>
</evidence>
<dbReference type="GO" id="GO:0003723">
    <property type="term" value="F:RNA binding"/>
    <property type="evidence" value="ECO:0007669"/>
    <property type="project" value="InterPro"/>
</dbReference>
<dbReference type="InterPro" id="IPR029028">
    <property type="entry name" value="Alpha/beta_knot_MTases"/>
</dbReference>
<dbReference type="Gene3D" id="1.10.8.590">
    <property type="match status" value="1"/>
</dbReference>
<dbReference type="RefSeq" id="WP_310866640.1">
    <property type="nucleotide sequence ID" value="NZ_JAVLSF010001011.1"/>
</dbReference>
<comment type="caution">
    <text evidence="6">The sequence shown here is derived from an EMBL/GenBank/DDBJ whole genome shotgun (WGS) entry which is preliminary data.</text>
</comment>
<dbReference type="PANTHER" id="PTHR42786:SF2">
    <property type="entry name" value="TRNA (CYTIDINE_URIDINE-2'-O-)-METHYLTRANSFERASE TRMJ"/>
    <property type="match status" value="1"/>
</dbReference>
<dbReference type="Gene3D" id="3.40.1280.10">
    <property type="match status" value="1"/>
</dbReference>
<keyword evidence="3" id="KW-0808">Transferase</keyword>
<dbReference type="GO" id="GO:0005829">
    <property type="term" value="C:cytosol"/>
    <property type="evidence" value="ECO:0007669"/>
    <property type="project" value="TreeGrafter"/>
</dbReference>
<gene>
    <name evidence="6" type="ORF">RJJ65_39425</name>
</gene>
<dbReference type="PANTHER" id="PTHR42786">
    <property type="entry name" value="TRNA/RRNA METHYLTRANSFERASE"/>
    <property type="match status" value="1"/>
</dbReference>
<reference evidence="6" key="1">
    <citation type="submission" date="2023-04" db="EMBL/GenBank/DDBJ databases">
        <title>Genomic characterization of faba bean (Vicia faba) microsymbionts in Mexican soils.</title>
        <authorList>
            <person name="Rivera Orduna F.N."/>
            <person name="Guevara-Luna J."/>
            <person name="Yan J."/>
            <person name="Arroyo-Herrera I."/>
            <person name="Li Y."/>
            <person name="Vasquez-Murrieta M.S."/>
            <person name="Wang E.T."/>
        </authorList>
    </citation>
    <scope>NUCLEOTIDE SEQUENCE</scope>
    <source>
        <strain evidence="6">CH26</strain>
    </source>
</reference>
<evidence type="ECO:0000256" key="3">
    <source>
        <dbReference type="ARBA" id="ARBA00022679"/>
    </source>
</evidence>
<dbReference type="SUPFAM" id="SSF75217">
    <property type="entry name" value="alpha/beta knot"/>
    <property type="match status" value="1"/>
</dbReference>
<dbReference type="InterPro" id="IPR001537">
    <property type="entry name" value="SpoU_MeTrfase"/>
</dbReference>
<feature type="domain" description="tRNA/rRNA methyltransferase SpoU type" evidence="5">
    <location>
        <begin position="3"/>
        <end position="53"/>
    </location>
</feature>
<evidence type="ECO:0000313" key="7">
    <source>
        <dbReference type="Proteomes" id="UP001268610"/>
    </source>
</evidence>
<sequence>AAQYQHKIAIVFGREDRGLTNEELALANYHLTIPVNSEYGVLNVAAAIQLVCYELRMHALAQQTLTSEKIEPHKTAAAQMPLTTNLSMDWDEPLVTHAQMQQFYPHMESMLADIDFIDPKNPRLL</sequence>
<keyword evidence="2 6" id="KW-0489">Methyltransferase</keyword>
<comment type="similarity">
    <text evidence="1">Belongs to the class IV-like SAM-binding methyltransferase superfamily. RNA methyltransferase TrmH family.</text>
</comment>
<feature type="non-terminal residue" evidence="6">
    <location>
        <position position="1"/>
    </location>
</feature>